<dbReference type="InterPro" id="IPR017850">
    <property type="entry name" value="Alkaline_phosphatase_core_sf"/>
</dbReference>
<comment type="caution">
    <text evidence="1">The sequence shown here is derived from an EMBL/GenBank/DDBJ whole genome shotgun (WGS) entry which is preliminary data.</text>
</comment>
<proteinExistence type="predicted"/>
<sequence length="754" mass="81891">MWYRAILAAALVGLACGAAASPARHRLPNSWHLRPVGTGVGVGTMPQGIALSPAGKRIAVLDAGAAPAALRVLEARSLETQRIVTLPDGFGNPIWLDRSTLLVAGGKSDEVERVDLRNGSILGIDALGRGSWCAGIALSAHHTRLAAIGDRNGRVVAFDMHGRRLWSATVGAHPSALAFEANGTLVVASRQDSKLYFFNRLGRLVERLATDTHPAALALSPDGRTLAVAASDAGRIDLFSTRAPAKEIARIDVAERFGVGNHFGSSPDALTFEGNASIFVALAGENQIALVRNDRVVARLPVGWYPDALAASPSEIYVADGKGEGMHANPAFRPLERKTYTKYVAILTAGDLRRISRAAFDASDARNFRAERATILPLANRPATSVLRAGGPIRHVIYIIKENRTYDQVLGDIKRANGDPQLAWFGERVTPNQHAIARRFGVLDNAYTDAQVSADGHNWTDAAFANDYVERFWPPNYGGRRPLYDFQNGASPVVPQGGYLWDDALRSGISFRDYGEDTGVPRSTSPTYLAGNMHGLIGHFDPAYEGWNLRYSDLLREAEWDREFRAFVERRDLPALEIVYFPNDHTEAARAGALTPKAYVAQNDLAVGRLVDAVSHSRYWRSTAIFIVEDDAQNGPDHVSDQRSTFYVASPYARGGVVKERYDTASVMRSIELILGLPPLSIYDASARPLDAAFTTKPNYTPFTAIAPLTNLRATNPAHGVGARRSAAMDFRIPDAADPTIANAVLWDLYGVKR</sequence>
<dbReference type="PANTHER" id="PTHR47197:SF3">
    <property type="entry name" value="DIHYDRO-HEME D1 DEHYDROGENASE"/>
    <property type="match status" value="1"/>
</dbReference>
<name>E6PD04_9ZZZZ</name>
<reference evidence="1" key="1">
    <citation type="submission" date="2009-10" db="EMBL/GenBank/DDBJ databases">
        <title>Diversity of trophic interactions inside an arsenic-rich microbial ecosystem.</title>
        <authorList>
            <person name="Bertin P.N."/>
            <person name="Heinrich-Salmeron A."/>
            <person name="Pelletier E."/>
            <person name="Goulhen-Chollet F."/>
            <person name="Arsene-Ploetze F."/>
            <person name="Gallien S."/>
            <person name="Calteau A."/>
            <person name="Vallenet D."/>
            <person name="Casiot C."/>
            <person name="Chane-Woon-Ming B."/>
            <person name="Giloteaux L."/>
            <person name="Barakat M."/>
            <person name="Bonnefoy V."/>
            <person name="Bruneel O."/>
            <person name="Chandler M."/>
            <person name="Cleiss J."/>
            <person name="Duran R."/>
            <person name="Elbaz-Poulichet F."/>
            <person name="Fonknechten N."/>
            <person name="Lauga B."/>
            <person name="Mornico D."/>
            <person name="Ortet P."/>
            <person name="Schaeffer C."/>
            <person name="Siguier P."/>
            <person name="Alexander Thil Smith A."/>
            <person name="Van Dorsselaer A."/>
            <person name="Weissenbach J."/>
            <person name="Medigue C."/>
            <person name="Le Paslier D."/>
        </authorList>
    </citation>
    <scope>NUCLEOTIDE SEQUENCE</scope>
</reference>
<dbReference type="PANTHER" id="PTHR47197">
    <property type="entry name" value="PROTEIN NIRF"/>
    <property type="match status" value="1"/>
</dbReference>
<dbReference type="SUPFAM" id="SSF50974">
    <property type="entry name" value="Nitrous oxide reductase, N-terminal domain"/>
    <property type="match status" value="1"/>
</dbReference>
<dbReference type="PROSITE" id="PS51257">
    <property type="entry name" value="PROKAR_LIPOPROTEIN"/>
    <property type="match status" value="1"/>
</dbReference>
<gene>
    <name evidence="1" type="ORF">CARN1_2226</name>
</gene>
<dbReference type="InterPro" id="IPR015943">
    <property type="entry name" value="WD40/YVTN_repeat-like_dom_sf"/>
</dbReference>
<organism evidence="1">
    <name type="scientific">mine drainage metagenome</name>
    <dbReference type="NCBI Taxonomy" id="410659"/>
    <lineage>
        <taxon>unclassified sequences</taxon>
        <taxon>metagenomes</taxon>
        <taxon>ecological metagenomes</taxon>
    </lineage>
</organism>
<dbReference type="InterPro" id="IPR011045">
    <property type="entry name" value="N2O_reductase_N"/>
</dbReference>
<dbReference type="AlphaFoldDB" id="E6PD04"/>
<dbReference type="Gene3D" id="3.40.720.10">
    <property type="entry name" value="Alkaline Phosphatase, subunit A"/>
    <property type="match status" value="2"/>
</dbReference>
<dbReference type="Gene3D" id="2.130.10.10">
    <property type="entry name" value="YVTN repeat-like/Quinoprotein amine dehydrogenase"/>
    <property type="match status" value="2"/>
</dbReference>
<accession>E6PD04</accession>
<protein>
    <submittedName>
        <fullName evidence="1">Putative 40-residue YVTN family beta-propeller repeat protein</fullName>
    </submittedName>
</protein>
<evidence type="ECO:0000313" key="1">
    <source>
        <dbReference type="EMBL" id="CBH74339.1"/>
    </source>
</evidence>
<dbReference type="InterPro" id="IPR051200">
    <property type="entry name" value="Host-pathogen_enzymatic-act"/>
</dbReference>
<dbReference type="EMBL" id="CABL01000001">
    <property type="protein sequence ID" value="CBH74339.1"/>
    <property type="molecule type" value="Genomic_DNA"/>
</dbReference>